<dbReference type="EMBL" id="NGAF01000043">
    <property type="protein sequence ID" value="OXR40056.1"/>
    <property type="molecule type" value="Genomic_DNA"/>
</dbReference>
<feature type="region of interest" description="Disordered" evidence="1">
    <location>
        <begin position="211"/>
        <end position="264"/>
    </location>
</feature>
<comment type="caution">
    <text evidence="2">The sequence shown here is derived from an EMBL/GenBank/DDBJ whole genome shotgun (WGS) entry which is preliminary data.</text>
</comment>
<gene>
    <name evidence="2" type="ORF">B7C42_07860</name>
</gene>
<dbReference type="AlphaFoldDB" id="A0A231GTW7"/>
<organism evidence="2 3">
    <name type="scientific">Nocardia cerradoensis</name>
    <dbReference type="NCBI Taxonomy" id="85688"/>
    <lineage>
        <taxon>Bacteria</taxon>
        <taxon>Bacillati</taxon>
        <taxon>Actinomycetota</taxon>
        <taxon>Actinomycetes</taxon>
        <taxon>Mycobacteriales</taxon>
        <taxon>Nocardiaceae</taxon>
        <taxon>Nocardia</taxon>
    </lineage>
</organism>
<name>A0A231GTW7_9NOCA</name>
<reference evidence="2 3" key="1">
    <citation type="submission" date="2017-07" db="EMBL/GenBank/DDBJ databases">
        <title>First draft Genome Sequence of Nocardia cerradoensis isolated from human infection.</title>
        <authorList>
            <person name="Carrasco G."/>
        </authorList>
    </citation>
    <scope>NUCLEOTIDE SEQUENCE [LARGE SCALE GENOMIC DNA]</scope>
    <source>
        <strain evidence="2 3">CNM20130759</strain>
    </source>
</reference>
<evidence type="ECO:0000256" key="1">
    <source>
        <dbReference type="SAM" id="MobiDB-lite"/>
    </source>
</evidence>
<feature type="region of interest" description="Disordered" evidence="1">
    <location>
        <begin position="280"/>
        <end position="306"/>
    </location>
</feature>
<keyword evidence="3" id="KW-1185">Reference proteome</keyword>
<protein>
    <submittedName>
        <fullName evidence="2">Uncharacterized protein</fullName>
    </submittedName>
</protein>
<sequence length="343" mass="36280">MELVVGEQPEFEWRPELEVTVTENLLMTVALARAAVSAIAIAGQTITYGKLATALDDRFNYRRPGVILDLLSLDCIRRDEPSLAALVVQASTGRPGDGYVHGDVPIKKYQRQSKSSGSSHTGESWTGSGAGQSPEIRRYGVPAPAGDSERRPHTPLCGVGVGLDEFEVGFAFPCPAVSRPPEHHPVRAAGGRGFRAHLNDFAGGVVEVGADHRGVPGRGDITDPVATGQAGTRLQPDPGSRRDGHRSSLSPAPAARPGWDSRGMGDVFAVGDRIEWWSDIDGGPAEPGDPAAKKHTGTVASVHRNPNDDTQVVAYLVTSRSGVAGTYTTTVRPDLHRPTAATP</sequence>
<evidence type="ECO:0000313" key="3">
    <source>
        <dbReference type="Proteomes" id="UP000215506"/>
    </source>
</evidence>
<feature type="region of interest" description="Disordered" evidence="1">
    <location>
        <begin position="109"/>
        <end position="153"/>
    </location>
</feature>
<evidence type="ECO:0000313" key="2">
    <source>
        <dbReference type="EMBL" id="OXR40056.1"/>
    </source>
</evidence>
<accession>A0A231GTW7</accession>
<dbReference type="Proteomes" id="UP000215506">
    <property type="component" value="Unassembled WGS sequence"/>
</dbReference>
<proteinExistence type="predicted"/>
<feature type="compositionally biased region" description="Low complexity" evidence="1">
    <location>
        <begin position="113"/>
        <end position="127"/>
    </location>
</feature>